<dbReference type="EMBL" id="BK059111">
    <property type="protein sequence ID" value="DAE31842.1"/>
    <property type="molecule type" value="Genomic_DNA"/>
</dbReference>
<sequence length="55" mass="6327">MIRKNNHQAAAVYYGARAIAAVYRGVRLVWTAIRSCFGSGVWLSEKNWVDNEIWK</sequence>
<organism evidence="1">
    <name type="scientific">virus sp. ctJrn16</name>
    <dbReference type="NCBI Taxonomy" id="2825813"/>
    <lineage>
        <taxon>Viruses</taxon>
    </lineage>
</organism>
<proteinExistence type="predicted"/>
<reference evidence="1" key="1">
    <citation type="journal article" date="2021" name="Proc. Natl. Acad. Sci. U.S.A.">
        <title>A Catalog of Tens of Thousands of Viruses from Human Metagenomes Reveals Hidden Associations with Chronic Diseases.</title>
        <authorList>
            <person name="Tisza M.J."/>
            <person name="Buck C.B."/>
        </authorList>
    </citation>
    <scope>NUCLEOTIDE SEQUENCE</scope>
    <source>
        <strain evidence="1">CtJrn16</strain>
    </source>
</reference>
<accession>A0A8S5RL57</accession>
<name>A0A8S5RL57_9VIRU</name>
<protein>
    <submittedName>
        <fullName evidence="1">Uncharacterized protein</fullName>
    </submittedName>
</protein>
<evidence type="ECO:0000313" key="1">
    <source>
        <dbReference type="EMBL" id="DAE31842.1"/>
    </source>
</evidence>